<name>A0A4R9K0R4_9LEPT</name>
<dbReference type="GO" id="GO:0008745">
    <property type="term" value="F:N-acetylmuramoyl-L-alanine amidase activity"/>
    <property type="evidence" value="ECO:0007669"/>
    <property type="project" value="UniProtKB-EC"/>
</dbReference>
<dbReference type="AlphaFoldDB" id="A0A4R9K0R4"/>
<dbReference type="Pfam" id="PF01520">
    <property type="entry name" value="Amidase_3"/>
    <property type="match status" value="1"/>
</dbReference>
<evidence type="ECO:0000313" key="6">
    <source>
        <dbReference type="Proteomes" id="UP000297693"/>
    </source>
</evidence>
<dbReference type="GO" id="GO:0009253">
    <property type="term" value="P:peptidoglycan catabolic process"/>
    <property type="evidence" value="ECO:0007669"/>
    <property type="project" value="InterPro"/>
</dbReference>
<evidence type="ECO:0000259" key="4">
    <source>
        <dbReference type="SMART" id="SM00646"/>
    </source>
</evidence>
<dbReference type="CDD" id="cd02696">
    <property type="entry name" value="MurNAc-LAA"/>
    <property type="match status" value="1"/>
</dbReference>
<dbReference type="SMART" id="SM00646">
    <property type="entry name" value="Ami_3"/>
    <property type="match status" value="1"/>
</dbReference>
<dbReference type="EMBL" id="RQGD01000034">
    <property type="protein sequence ID" value="TGL58292.1"/>
    <property type="molecule type" value="Genomic_DNA"/>
</dbReference>
<evidence type="ECO:0000256" key="3">
    <source>
        <dbReference type="ARBA" id="ARBA00022801"/>
    </source>
</evidence>
<evidence type="ECO:0000313" key="5">
    <source>
        <dbReference type="EMBL" id="TGL58292.1"/>
    </source>
</evidence>
<keyword evidence="3" id="KW-0378">Hydrolase</keyword>
<dbReference type="Gene3D" id="3.40.630.40">
    <property type="entry name" value="Zn-dependent exopeptidases"/>
    <property type="match status" value="1"/>
</dbReference>
<gene>
    <name evidence="5" type="ORF">EHQ58_12465</name>
</gene>
<dbReference type="EC" id="3.5.1.28" evidence="2"/>
<evidence type="ECO:0000256" key="2">
    <source>
        <dbReference type="ARBA" id="ARBA00011901"/>
    </source>
</evidence>
<dbReference type="GO" id="GO:0030288">
    <property type="term" value="C:outer membrane-bounded periplasmic space"/>
    <property type="evidence" value="ECO:0007669"/>
    <property type="project" value="TreeGrafter"/>
</dbReference>
<feature type="domain" description="MurNAc-LAA" evidence="4">
    <location>
        <begin position="154"/>
        <end position="308"/>
    </location>
</feature>
<proteinExistence type="predicted"/>
<dbReference type="PANTHER" id="PTHR30404">
    <property type="entry name" value="N-ACETYLMURAMOYL-L-ALANINE AMIDASE"/>
    <property type="match status" value="1"/>
</dbReference>
<dbReference type="FunFam" id="3.40.630.40:FF:000005">
    <property type="entry name" value="N-acetylmuramoyl-L-alanine amidase (AmiA)"/>
    <property type="match status" value="1"/>
</dbReference>
<protein>
    <recommendedName>
        <fullName evidence="2">N-acetylmuramoyl-L-alanine amidase</fullName>
        <ecNumber evidence="2">3.5.1.28</ecNumber>
    </recommendedName>
</protein>
<organism evidence="5 6">
    <name type="scientific">Leptospira ognonensis</name>
    <dbReference type="NCBI Taxonomy" id="2484945"/>
    <lineage>
        <taxon>Bacteria</taxon>
        <taxon>Pseudomonadati</taxon>
        <taxon>Spirochaetota</taxon>
        <taxon>Spirochaetia</taxon>
        <taxon>Leptospirales</taxon>
        <taxon>Leptospiraceae</taxon>
        <taxon>Leptospira</taxon>
    </lineage>
</organism>
<dbReference type="OrthoDB" id="9806267at2"/>
<accession>A0A4R9K0R4</accession>
<comment type="caution">
    <text evidence="5">The sequence shown here is derived from an EMBL/GenBank/DDBJ whole genome shotgun (WGS) entry which is preliminary data.</text>
</comment>
<comment type="catalytic activity">
    <reaction evidence="1">
        <text>Hydrolyzes the link between N-acetylmuramoyl residues and L-amino acid residues in certain cell-wall glycopeptides.</text>
        <dbReference type="EC" id="3.5.1.28"/>
    </reaction>
</comment>
<dbReference type="Proteomes" id="UP000297693">
    <property type="component" value="Unassembled WGS sequence"/>
</dbReference>
<sequence length="315" mass="35446">MRASSLVTIIQSPQGKIQFRLGSSFFILDDKIIKIPKPSLTKNGDLYLPIDIAEAIFLNLIAYDFRYKFKETELLLDVSGSPVPKKNINVKAIIIDAGHGGKDPGTSDATGYFEKEVSLGVAKYLYLYLRKYYPEIRLLLTRKSDVFIELEDRSKQANSLLKDTRDSIFISLHCNASLNEKAGGFEIYYLSQSPSTEQARETALIENKFLSPHPNRIVNVIQSQMLSSVTQRRSKKLAESIEEEYGKGLLNSISTRGVKKADFSVLRGSLMPAVLIEMGYLTNLEESKILKDKNFQKKIARSIIKGIRTYASSKD</sequence>
<dbReference type="InterPro" id="IPR002508">
    <property type="entry name" value="MurNAc-LAA_cat"/>
</dbReference>
<reference evidence="5" key="1">
    <citation type="journal article" date="2019" name="PLoS Negl. Trop. Dis.">
        <title>Revisiting the worldwide diversity of Leptospira species in the environment.</title>
        <authorList>
            <person name="Vincent A.T."/>
            <person name="Schiettekatte O."/>
            <person name="Bourhy P."/>
            <person name="Veyrier F.J."/>
            <person name="Picardeau M."/>
        </authorList>
    </citation>
    <scope>NUCLEOTIDE SEQUENCE [LARGE SCALE GENOMIC DNA]</scope>
    <source>
        <strain evidence="5">201702476</strain>
    </source>
</reference>
<evidence type="ECO:0000256" key="1">
    <source>
        <dbReference type="ARBA" id="ARBA00001561"/>
    </source>
</evidence>
<dbReference type="PANTHER" id="PTHR30404:SF0">
    <property type="entry name" value="N-ACETYLMURAMOYL-L-ALANINE AMIDASE AMIC"/>
    <property type="match status" value="1"/>
</dbReference>
<dbReference type="SUPFAM" id="SSF53187">
    <property type="entry name" value="Zn-dependent exopeptidases"/>
    <property type="match status" value="1"/>
</dbReference>
<keyword evidence="6" id="KW-1185">Reference proteome</keyword>
<dbReference type="InterPro" id="IPR050695">
    <property type="entry name" value="N-acetylmuramoyl_amidase_3"/>
</dbReference>